<sequence length="138" mass="15153">MKIELAERWATAFNNHDAAAFVACYAETGILEDKALRRTFRGRGELAVFFEEWCAASPESQVDLDRVLPTESGLVVTWTGRGVLSGHFPHLPPTAVRGSRIELPAISVLDLDRDGLIVSHTDYYDALSLLQQIGVLAA</sequence>
<keyword evidence="3" id="KW-1185">Reference proteome</keyword>
<dbReference type="Gene3D" id="3.10.450.50">
    <property type="match status" value="1"/>
</dbReference>
<dbReference type="InterPro" id="IPR037401">
    <property type="entry name" value="SnoaL-like"/>
</dbReference>
<dbReference type="Pfam" id="PF12680">
    <property type="entry name" value="SnoaL_2"/>
    <property type="match status" value="1"/>
</dbReference>
<dbReference type="KEGG" id="aab:A4R43_09325"/>
<dbReference type="GO" id="GO:0030638">
    <property type="term" value="P:polyketide metabolic process"/>
    <property type="evidence" value="ECO:0007669"/>
    <property type="project" value="InterPro"/>
</dbReference>
<accession>A0A344L3T2</accession>
<evidence type="ECO:0000313" key="3">
    <source>
        <dbReference type="Proteomes" id="UP000250434"/>
    </source>
</evidence>
<dbReference type="EMBL" id="CP015163">
    <property type="protein sequence ID" value="AXB42706.1"/>
    <property type="molecule type" value="Genomic_DNA"/>
</dbReference>
<dbReference type="InterPro" id="IPR032710">
    <property type="entry name" value="NTF2-like_dom_sf"/>
</dbReference>
<organism evidence="2 3">
    <name type="scientific">Amycolatopsis albispora</name>
    <dbReference type="NCBI Taxonomy" id="1804986"/>
    <lineage>
        <taxon>Bacteria</taxon>
        <taxon>Bacillati</taxon>
        <taxon>Actinomycetota</taxon>
        <taxon>Actinomycetes</taxon>
        <taxon>Pseudonocardiales</taxon>
        <taxon>Pseudonocardiaceae</taxon>
        <taxon>Amycolatopsis</taxon>
    </lineage>
</organism>
<dbReference type="SUPFAM" id="SSF54427">
    <property type="entry name" value="NTF2-like"/>
    <property type="match status" value="1"/>
</dbReference>
<feature type="domain" description="SnoaL-like" evidence="1">
    <location>
        <begin position="6"/>
        <end position="120"/>
    </location>
</feature>
<evidence type="ECO:0000313" key="2">
    <source>
        <dbReference type="EMBL" id="AXB42706.1"/>
    </source>
</evidence>
<gene>
    <name evidence="2" type="ORF">A4R43_09325</name>
</gene>
<dbReference type="PANTHER" id="PTHR38436">
    <property type="entry name" value="POLYKETIDE CYCLASE SNOAL-LIKE DOMAIN"/>
    <property type="match status" value="1"/>
</dbReference>
<protein>
    <recommendedName>
        <fullName evidence="1">SnoaL-like domain-containing protein</fullName>
    </recommendedName>
</protein>
<dbReference type="PANTHER" id="PTHR38436:SF1">
    <property type="entry name" value="ESTER CYCLASE"/>
    <property type="match status" value="1"/>
</dbReference>
<name>A0A344L3T2_9PSEU</name>
<evidence type="ECO:0000259" key="1">
    <source>
        <dbReference type="Pfam" id="PF12680"/>
    </source>
</evidence>
<dbReference type="AlphaFoldDB" id="A0A344L3T2"/>
<dbReference type="InterPro" id="IPR009959">
    <property type="entry name" value="Cyclase_SnoaL-like"/>
</dbReference>
<dbReference type="Proteomes" id="UP000250434">
    <property type="component" value="Chromosome"/>
</dbReference>
<reference evidence="2 3" key="1">
    <citation type="submission" date="2016-04" db="EMBL/GenBank/DDBJ databases">
        <title>Complete genome sequence and analysis of deep-sea sediment isolate, Amycolatopsis sp. WP1.</title>
        <authorList>
            <person name="Wang H."/>
            <person name="Chen S."/>
            <person name="Wu Q."/>
        </authorList>
    </citation>
    <scope>NUCLEOTIDE SEQUENCE [LARGE SCALE GENOMIC DNA]</scope>
    <source>
        <strain evidence="2 3">WP1</strain>
    </source>
</reference>
<proteinExistence type="predicted"/>
<dbReference type="OrthoDB" id="4539871at2"/>
<dbReference type="RefSeq" id="WP_113691968.1">
    <property type="nucleotide sequence ID" value="NZ_CP015163.1"/>
</dbReference>